<evidence type="ECO:0000256" key="7">
    <source>
        <dbReference type="ARBA" id="ARBA00023171"/>
    </source>
</evidence>
<keyword evidence="9" id="KW-1185">Reference proteome</keyword>
<keyword evidence="7" id="KW-0149">Chlorophyll biosynthesis</keyword>
<organism evidence="8 9">
    <name type="scientific">Hibiscus syriacus</name>
    <name type="common">Rose of Sharon</name>
    <dbReference type="NCBI Taxonomy" id="106335"/>
    <lineage>
        <taxon>Eukaryota</taxon>
        <taxon>Viridiplantae</taxon>
        <taxon>Streptophyta</taxon>
        <taxon>Embryophyta</taxon>
        <taxon>Tracheophyta</taxon>
        <taxon>Spermatophyta</taxon>
        <taxon>Magnoliopsida</taxon>
        <taxon>eudicotyledons</taxon>
        <taxon>Gunneridae</taxon>
        <taxon>Pentapetalae</taxon>
        <taxon>rosids</taxon>
        <taxon>malvids</taxon>
        <taxon>Malvales</taxon>
        <taxon>Malvaceae</taxon>
        <taxon>Malvoideae</taxon>
        <taxon>Hibiscus</taxon>
    </lineage>
</organism>
<evidence type="ECO:0000256" key="3">
    <source>
        <dbReference type="ARBA" id="ARBA00012006"/>
    </source>
</evidence>
<dbReference type="GO" id="GO:0015995">
    <property type="term" value="P:chlorophyll biosynthetic process"/>
    <property type="evidence" value="ECO:0007669"/>
    <property type="project" value="UniProtKB-UniPathway"/>
</dbReference>
<dbReference type="Proteomes" id="UP000436088">
    <property type="component" value="Unassembled WGS sequence"/>
</dbReference>
<dbReference type="GO" id="GO:0015979">
    <property type="term" value="P:photosynthesis"/>
    <property type="evidence" value="ECO:0007669"/>
    <property type="project" value="UniProtKB-KW"/>
</dbReference>
<dbReference type="PANTHER" id="PTHR44419:SF19">
    <property type="entry name" value="PROTOCHLOROPHYLLIDE REDUCTASE A, CHLOROPLASTIC"/>
    <property type="match status" value="1"/>
</dbReference>
<evidence type="ECO:0000256" key="2">
    <source>
        <dbReference type="ARBA" id="ARBA00005821"/>
    </source>
</evidence>
<protein>
    <recommendedName>
        <fullName evidence="3">protochlorophyllide reductase</fullName>
        <ecNumber evidence="3">1.3.1.33</ecNumber>
    </recommendedName>
</protein>
<evidence type="ECO:0000313" key="8">
    <source>
        <dbReference type="EMBL" id="KAE8675207.1"/>
    </source>
</evidence>
<comment type="pathway">
    <text evidence="1">Porphyrin-containing compound metabolism; chlorophyll biosynthesis.</text>
</comment>
<dbReference type="UniPathway" id="UPA00668"/>
<keyword evidence="4" id="KW-0602">Photosynthesis</keyword>
<dbReference type="AlphaFoldDB" id="A0A6A2YHC1"/>
<evidence type="ECO:0000256" key="6">
    <source>
        <dbReference type="ARBA" id="ARBA00023002"/>
    </source>
</evidence>
<dbReference type="InterPro" id="IPR002347">
    <property type="entry name" value="SDR_fam"/>
</dbReference>
<dbReference type="InterPro" id="IPR036291">
    <property type="entry name" value="NAD(P)-bd_dom_sf"/>
</dbReference>
<gene>
    <name evidence="8" type="ORF">F3Y22_tig00111689pilonHSYRG00018</name>
</gene>
<reference evidence="8" key="1">
    <citation type="submission" date="2019-09" db="EMBL/GenBank/DDBJ databases">
        <title>Draft genome information of white flower Hibiscus syriacus.</title>
        <authorList>
            <person name="Kim Y.-M."/>
        </authorList>
    </citation>
    <scope>NUCLEOTIDE SEQUENCE [LARGE SCALE GENOMIC DNA]</scope>
    <source>
        <strain evidence="8">YM2019G1</strain>
    </source>
</reference>
<comment type="similarity">
    <text evidence="2">Belongs to the short-chain dehydrogenases/reductases (SDR) family. POR subfamily.</text>
</comment>
<keyword evidence="5" id="KW-0521">NADP</keyword>
<dbReference type="Gene3D" id="3.40.50.720">
    <property type="entry name" value="NAD(P)-binding Rossmann-like Domain"/>
    <property type="match status" value="1"/>
</dbReference>
<keyword evidence="6" id="KW-0560">Oxidoreductase</keyword>
<sequence>MIRFRFLVLLWSSKYLNDSKEIKEERPYLTFSLGRKPKKCQECSPGHRPQCSYCNILGDTKDKCYKLHGYPPGYTSKNWSSSSSRGKNNQVARTSLVVISNEVSQQGSSSINDASTPQQCQQLIAMLTSQLQDASSLDIPSTSINTVMQNFLLIITGASSGLGLATAKALAETGKWQVIMACGDILKAERAAKSAGMSKENYTIMHLDVASLDSVRQFVHSYKRSGRPLDVLVCDAAVY</sequence>
<dbReference type="GO" id="GO:0016630">
    <property type="term" value="F:protochlorophyllide reductase activity"/>
    <property type="evidence" value="ECO:0007669"/>
    <property type="project" value="UniProtKB-EC"/>
</dbReference>
<dbReference type="SUPFAM" id="SSF51735">
    <property type="entry name" value="NAD(P)-binding Rossmann-fold domains"/>
    <property type="match status" value="1"/>
</dbReference>
<evidence type="ECO:0000256" key="5">
    <source>
        <dbReference type="ARBA" id="ARBA00022857"/>
    </source>
</evidence>
<name>A0A6A2YHC1_HIBSY</name>
<dbReference type="EMBL" id="VEPZ02001403">
    <property type="protein sequence ID" value="KAE8675207.1"/>
    <property type="molecule type" value="Genomic_DNA"/>
</dbReference>
<evidence type="ECO:0000256" key="4">
    <source>
        <dbReference type="ARBA" id="ARBA00022531"/>
    </source>
</evidence>
<comment type="caution">
    <text evidence="8">The sequence shown here is derived from an EMBL/GenBank/DDBJ whole genome shotgun (WGS) entry which is preliminary data.</text>
</comment>
<dbReference type="Pfam" id="PF00106">
    <property type="entry name" value="adh_short"/>
    <property type="match status" value="1"/>
</dbReference>
<accession>A0A6A2YHC1</accession>
<dbReference type="EC" id="1.3.1.33" evidence="3"/>
<dbReference type="InterPro" id="IPR005979">
    <property type="entry name" value="Prochl_reduct"/>
</dbReference>
<evidence type="ECO:0000313" key="9">
    <source>
        <dbReference type="Proteomes" id="UP000436088"/>
    </source>
</evidence>
<evidence type="ECO:0000256" key="1">
    <source>
        <dbReference type="ARBA" id="ARBA00005173"/>
    </source>
</evidence>
<proteinExistence type="inferred from homology"/>
<dbReference type="PANTHER" id="PTHR44419">
    <property type="entry name" value="PROTOCHLOROPHYLLIDE REDUCTASE C, CHLOROPLASTIC"/>
    <property type="match status" value="1"/>
</dbReference>
<dbReference type="PRINTS" id="PR00081">
    <property type="entry name" value="GDHRDH"/>
</dbReference>